<dbReference type="NCBIfam" id="TIGR01414">
    <property type="entry name" value="autotrans_barl"/>
    <property type="match status" value="1"/>
</dbReference>
<dbReference type="Pfam" id="PF13018">
    <property type="entry name" value="ESPR"/>
    <property type="match status" value="1"/>
</dbReference>
<dbReference type="InterPro" id="IPR011050">
    <property type="entry name" value="Pectin_lyase_fold/virulence"/>
</dbReference>
<dbReference type="GO" id="GO:0006508">
    <property type="term" value="P:proteolysis"/>
    <property type="evidence" value="ECO:0007669"/>
    <property type="project" value="UniProtKB-KW"/>
</dbReference>
<evidence type="ECO:0000313" key="5">
    <source>
        <dbReference type="Proteomes" id="UP000044098"/>
    </source>
</evidence>
<dbReference type="InterPro" id="IPR012332">
    <property type="entry name" value="Autotransporter_pectin_lyase_C"/>
</dbReference>
<keyword evidence="4" id="KW-0645">Protease</keyword>
<dbReference type="GO" id="GO:0008233">
    <property type="term" value="F:peptidase activity"/>
    <property type="evidence" value="ECO:0007669"/>
    <property type="project" value="UniProtKB-KW"/>
</dbReference>
<dbReference type="GO" id="GO:0019867">
    <property type="term" value="C:outer membrane"/>
    <property type="evidence" value="ECO:0007669"/>
    <property type="project" value="InterPro"/>
</dbReference>
<accession>A0AAD2IXN1</accession>
<dbReference type="InterPro" id="IPR030895">
    <property type="entry name" value="T5SS_PEPC_rpt"/>
</dbReference>
<dbReference type="PROSITE" id="PS51208">
    <property type="entry name" value="AUTOTRANSPORTER"/>
    <property type="match status" value="1"/>
</dbReference>
<dbReference type="InterPro" id="IPR051551">
    <property type="entry name" value="Autotransporter_adhesion"/>
</dbReference>
<dbReference type="PANTHER" id="PTHR35037">
    <property type="entry name" value="C-TERMINAL REGION OF AIDA-LIKE PROTEIN"/>
    <property type="match status" value="1"/>
</dbReference>
<feature type="domain" description="Autotransporter" evidence="3">
    <location>
        <begin position="1707"/>
        <end position="1983"/>
    </location>
</feature>
<reference evidence="4 5" key="1">
    <citation type="submission" date="2015-09" db="EMBL/GenBank/DDBJ databases">
        <authorList>
            <consortium name="Pathogen Informatics"/>
        </authorList>
    </citation>
    <scope>NUCLEOTIDE SEQUENCE [LARGE SCALE GENOMIC DNA]</scope>
    <source>
        <strain evidence="4 5">2789STDY5608625</strain>
    </source>
</reference>
<evidence type="ECO:0000259" key="3">
    <source>
        <dbReference type="PROSITE" id="PS51208"/>
    </source>
</evidence>
<protein>
    <submittedName>
        <fullName evidence="4">Extracellular serine protease</fullName>
        <ecNumber evidence="4">3.4.21.-</ecNumber>
    </submittedName>
</protein>
<dbReference type="Proteomes" id="UP000044098">
    <property type="component" value="Unassembled WGS sequence"/>
</dbReference>
<gene>
    <name evidence="4" type="ORF">ERS370000_01568</name>
</gene>
<dbReference type="SUPFAM" id="SSF103515">
    <property type="entry name" value="Autotransporter"/>
    <property type="match status" value="1"/>
</dbReference>
<dbReference type="NCBIfam" id="TIGR02601">
    <property type="entry name" value="autotrns_rpt"/>
    <property type="match status" value="7"/>
</dbReference>
<dbReference type="Pfam" id="PF03797">
    <property type="entry name" value="Autotransporter"/>
    <property type="match status" value="1"/>
</dbReference>
<proteinExistence type="predicted"/>
<dbReference type="NCBIfam" id="TIGR04393">
    <property type="entry name" value="rpt_T5SS_PEPC"/>
    <property type="match status" value="4"/>
</dbReference>
<name>A0AAD2IXN1_ACHAE</name>
<sequence length="1983" mass="195344">MNRTYRIVFNRSAGLWQVVSEHVRGQGKGGRHASRSARRRLPLMAMLLAALGAAGQAQAGPMVTLTGDATFAPYSGPNLVAFTPLYVGISGVGTLTAADGGQVTIAPGYTVILADSASADGTINIGAAPGAAPVGAGFLATSLLQFGAGTGTLNFNTNNFHDFGAALVSRDAGTHQLNHYAGSTRLVGDSSGFVGKTTVTGGSLQILNILGTTEGRIDAGQAPGATARVSVFSPGSTWALTDNLFVGGAGPGELSIFSSGTVSNQFATVDARQNDAAKVTVSDVGSLWSNRAVLLVGSEGGRGSVSILAGGYATSVDGVVGRIQNGNGAFLVSGRGSTWINNGELRVGDVSGQGTLTIESGGFVSNKDSYVGSMSGSGNVVVRGAGSIWDNSGAMTLGFGVGTAAGSLTIAQGGTVNVGASGGGAVALAQDRFFIFPTTGTINIGAAAGQPAVGAGTLNASAIQFGAGIATVNFNHTESAYTFSTPLLSTGAGSHSLNQIAGTTLLTGANSSFRGRTTVSGGKLVVLGQLGGSAAVTGGVLQYGDGATGAANTLSGNLNVSGTGSTLAVHRGATLAVTGDMEMADGTVLDLMAGTGSPLLQANKVTLGDGVVFRLSGIADKSGLNTVLIEAPTGGIDGDFGAVNVGGFTGEVDYLTVNTRKSADNKQYLATYGLSWTANNNLAHGTFTLADASNRFTLGVPLSDQAANAAAGWDGKSLTKAGAGTLVLQGANTYSGGTAILGGTLQVDSDANLGAAAGGLRFGDGTLATTASFDTARAVTLAQSGRFDVTADTTLGLSGAVAGAGALVKSGAGTMVLSGSNSHGGGTMIASGTLQIDRDANLGATAGGLAFGDGTLAVTTTFDIARGVALAQSGRFEVTTGATLGLAGSVSGAGALAKSGGGTLVLSGNNSYGGGTQISGGRLQVSSDANLGAASGGLSLNGGALATMGSFDTARAVTLTQANSFDVAAGTTLGLVGAVTGSGDLFMSGAGTLRLDNGANAYGNTWVRAGTLVGHAGSISGNVDINSIGRLVFEQTADARFAGAISGDGALVKNGAGTLSLTANSSSYFGKTTVSGGRLVVQGSLGGSAEVTGGVLQYGDGVAGAANSLTEDLNVGAAGSALSVQGPASLAVAGNVNLADGTALDIAAGAGGPSLQAGGLTLGEGVAFALSGIGSASQLDKVLIDTRGGIRGDFGSVRVGGFSGAVDYLTVNTRKSADGLQYLASYDLSWTAGNNLAHGTFTLSDAANRFVVGADLADQAANAATGWNGRSLLKAGAGTLVLSGNNTYSGGTTIAGGTLQVASDANLGAASGGVAFGGGTLAASASFDTARAMTLTQAGRFEVAGGATLGLVGTVLGNADLVKTGAGTLRLDNAGNAYGNTVIREGTLIGDVGSIRGNVDNNGSLVFEQGANATFGGAISGGGALVKSGAGTLALSGDSSGFTGSTTIRGGRLALNGKLGGALNIGQGGVLGGRGTVGSGAGSVVTVAAGGTLAPGNSIGTLTVDGDLVIESGARYAVETNPQGADADLIHVTGNATINGGSVAHIGIGGDYGLRSVYTILAADGALSGRFDTVTSDYAFLTPKLGYDYGAGRVSLELARNGTAMATAADTRNQRAAAGAIDSIGMAAGNGLYDAFAVLPDDKGLLRSSFDQLSGEIHASAKTVLLEDSRYVRDAASERLRSAAGAVGASATPVLASAGGGARLAPATAMGPASWIQGLGSWRQTDGDGNAAQVKSSTGGFLLGVDAPVSDAWRLGLMAGYTRTDFDVRDRASSGDSDNYHLGAYGGGQWGAVSLRGGLAYSWHDIATRRSVSMPGYSDSLKANYDGRTVQAFADLSYRIDTRVAALEPFANLAYVNLKTDGYSESGGAAALRANSQTTETTYTTLGSRLMSSFELSGAQATARGSLGWRYAFGDLKPAATQAFAAGDAFTVAGVPIAKNSAVLEAGLDVQVSRKVSFDLSYQGQLASGAQDHGVRAGVSVRF</sequence>
<evidence type="ECO:0000256" key="1">
    <source>
        <dbReference type="ARBA" id="ARBA00022729"/>
    </source>
</evidence>
<evidence type="ECO:0000313" key="4">
    <source>
        <dbReference type="EMBL" id="CUI76274.1"/>
    </source>
</evidence>
<keyword evidence="1" id="KW-0732">Signal</keyword>
<dbReference type="InterPro" id="IPR006315">
    <property type="entry name" value="OM_autotransptr_brl_dom"/>
</dbReference>
<evidence type="ECO:0000256" key="2">
    <source>
        <dbReference type="ARBA" id="ARBA00023026"/>
    </source>
</evidence>
<keyword evidence="2" id="KW-0843">Virulence</keyword>
<dbReference type="InterPro" id="IPR013425">
    <property type="entry name" value="Autotrns_rpt"/>
</dbReference>
<dbReference type="PANTHER" id="PTHR35037:SF3">
    <property type="entry name" value="C-TERMINAL REGION OF AIDA-LIKE PROTEIN"/>
    <property type="match status" value="1"/>
</dbReference>
<dbReference type="InterPro" id="IPR024973">
    <property type="entry name" value="ESPR"/>
</dbReference>
<dbReference type="Gene3D" id="2.40.128.130">
    <property type="entry name" value="Autotransporter beta-domain"/>
    <property type="match status" value="1"/>
</dbReference>
<comment type="caution">
    <text evidence="4">The sequence shown here is derived from an EMBL/GenBank/DDBJ whole genome shotgun (WGS) entry which is preliminary data.</text>
</comment>
<dbReference type="RefSeq" id="WP_082400799.1">
    <property type="nucleotide sequence ID" value="NZ_CYTK01000002.1"/>
</dbReference>
<dbReference type="Gene3D" id="2.160.20.20">
    <property type="match status" value="2"/>
</dbReference>
<dbReference type="Pfam" id="PF12951">
    <property type="entry name" value="PATR"/>
    <property type="match status" value="10"/>
</dbReference>
<dbReference type="SUPFAM" id="SSF51126">
    <property type="entry name" value="Pectin lyase-like"/>
    <property type="match status" value="2"/>
</dbReference>
<keyword evidence="4" id="KW-0378">Hydrolase</keyword>
<dbReference type="InterPro" id="IPR005546">
    <property type="entry name" value="Autotransporte_beta"/>
</dbReference>
<dbReference type="SMART" id="SM00869">
    <property type="entry name" value="Autotransporter"/>
    <property type="match status" value="1"/>
</dbReference>
<organism evidence="4 5">
    <name type="scientific">Achromobacter aegrifaciens</name>
    <dbReference type="NCBI Taxonomy" id="1287736"/>
    <lineage>
        <taxon>Bacteria</taxon>
        <taxon>Pseudomonadati</taxon>
        <taxon>Pseudomonadota</taxon>
        <taxon>Betaproteobacteria</taxon>
        <taxon>Burkholderiales</taxon>
        <taxon>Alcaligenaceae</taxon>
        <taxon>Achromobacter</taxon>
    </lineage>
</organism>
<dbReference type="EC" id="3.4.21.-" evidence="4"/>
<dbReference type="EMBL" id="CYTK01000002">
    <property type="protein sequence ID" value="CUI76274.1"/>
    <property type="molecule type" value="Genomic_DNA"/>
</dbReference>
<dbReference type="InterPro" id="IPR036709">
    <property type="entry name" value="Autotransporte_beta_dom_sf"/>
</dbReference>